<feature type="transmembrane region" description="Helical" evidence="2">
    <location>
        <begin position="99"/>
        <end position="119"/>
    </location>
</feature>
<evidence type="ECO:0000256" key="1">
    <source>
        <dbReference type="SAM" id="MobiDB-lite"/>
    </source>
</evidence>
<feature type="region of interest" description="Disordered" evidence="1">
    <location>
        <begin position="1"/>
        <end position="30"/>
    </location>
</feature>
<evidence type="ECO:0000313" key="3">
    <source>
        <dbReference type="EMBL" id="KAB8076307.1"/>
    </source>
</evidence>
<dbReference type="Proteomes" id="UP000326565">
    <property type="component" value="Unassembled WGS sequence"/>
</dbReference>
<evidence type="ECO:0008006" key="5">
    <source>
        <dbReference type="Google" id="ProtNLM"/>
    </source>
</evidence>
<proteinExistence type="predicted"/>
<feature type="transmembrane region" description="Helical" evidence="2">
    <location>
        <begin position="140"/>
        <end position="161"/>
    </location>
</feature>
<feature type="compositionally biased region" description="Acidic residues" evidence="1">
    <location>
        <begin position="15"/>
        <end position="30"/>
    </location>
</feature>
<dbReference type="EMBL" id="ML732182">
    <property type="protein sequence ID" value="KAB8076307.1"/>
    <property type="molecule type" value="Genomic_DNA"/>
</dbReference>
<keyword evidence="2" id="KW-1133">Transmembrane helix</keyword>
<dbReference type="OrthoDB" id="3358048at2759"/>
<dbReference type="AlphaFoldDB" id="A0A5N5X8D1"/>
<feature type="compositionally biased region" description="Basic residues" evidence="1">
    <location>
        <begin position="1"/>
        <end position="10"/>
    </location>
</feature>
<evidence type="ECO:0000256" key="2">
    <source>
        <dbReference type="SAM" id="Phobius"/>
    </source>
</evidence>
<sequence>MAAARLRKTFRYPEDSDDDEHEREELDEEGPFVNHRNLKSIWSFTDNPAEQESVIERLRVQNDKRNAEYSITFAAIPLLSAAVFIPSMFSGSLYPQGRFFTFISVLSLVATAYTMKYIPLRRPDPKGKRPMRNPDFQARLQKLLLPMNIAVCSLLLVVFLSSSRMESVHNKQSIAYIVPGAMLAIIMLARQVMVSVDLKHLEDLQYEYKGV</sequence>
<accession>A0A5N5X8D1</accession>
<organism evidence="3 4">
    <name type="scientific">Aspergillus leporis</name>
    <dbReference type="NCBI Taxonomy" id="41062"/>
    <lineage>
        <taxon>Eukaryota</taxon>
        <taxon>Fungi</taxon>
        <taxon>Dikarya</taxon>
        <taxon>Ascomycota</taxon>
        <taxon>Pezizomycotina</taxon>
        <taxon>Eurotiomycetes</taxon>
        <taxon>Eurotiomycetidae</taxon>
        <taxon>Eurotiales</taxon>
        <taxon>Aspergillaceae</taxon>
        <taxon>Aspergillus</taxon>
        <taxon>Aspergillus subgen. Circumdati</taxon>
    </lineage>
</organism>
<keyword evidence="2" id="KW-0812">Transmembrane</keyword>
<feature type="transmembrane region" description="Helical" evidence="2">
    <location>
        <begin position="173"/>
        <end position="189"/>
    </location>
</feature>
<gene>
    <name evidence="3" type="ORF">BDV29DRAFT_89992</name>
</gene>
<evidence type="ECO:0000313" key="4">
    <source>
        <dbReference type="Proteomes" id="UP000326565"/>
    </source>
</evidence>
<reference evidence="3 4" key="1">
    <citation type="submission" date="2019-04" db="EMBL/GenBank/DDBJ databases">
        <title>Friends and foes A comparative genomics study of 23 Aspergillus species from section Flavi.</title>
        <authorList>
            <consortium name="DOE Joint Genome Institute"/>
            <person name="Kjaerbolling I."/>
            <person name="Vesth T."/>
            <person name="Frisvad J.C."/>
            <person name="Nybo J.L."/>
            <person name="Theobald S."/>
            <person name="Kildgaard S."/>
            <person name="Isbrandt T."/>
            <person name="Kuo A."/>
            <person name="Sato A."/>
            <person name="Lyhne E.K."/>
            <person name="Kogle M.E."/>
            <person name="Wiebenga A."/>
            <person name="Kun R.S."/>
            <person name="Lubbers R.J."/>
            <person name="Makela M.R."/>
            <person name="Barry K."/>
            <person name="Chovatia M."/>
            <person name="Clum A."/>
            <person name="Daum C."/>
            <person name="Haridas S."/>
            <person name="He G."/>
            <person name="LaButti K."/>
            <person name="Lipzen A."/>
            <person name="Mondo S."/>
            <person name="Riley R."/>
            <person name="Salamov A."/>
            <person name="Simmons B.A."/>
            <person name="Magnuson J.K."/>
            <person name="Henrissat B."/>
            <person name="Mortensen U.H."/>
            <person name="Larsen T.O."/>
            <person name="Devries R.P."/>
            <person name="Grigoriev I.V."/>
            <person name="Machida M."/>
            <person name="Baker S.E."/>
            <person name="Andersen M.R."/>
        </authorList>
    </citation>
    <scope>NUCLEOTIDE SEQUENCE [LARGE SCALE GENOMIC DNA]</scope>
    <source>
        <strain evidence="3 4">CBS 151.66</strain>
    </source>
</reference>
<feature type="transmembrane region" description="Helical" evidence="2">
    <location>
        <begin position="67"/>
        <end position="87"/>
    </location>
</feature>
<keyword evidence="2" id="KW-0472">Membrane</keyword>
<keyword evidence="4" id="KW-1185">Reference proteome</keyword>
<name>A0A5N5X8D1_9EURO</name>
<protein>
    <recommendedName>
        <fullName evidence="5">Transmembrane protein</fullName>
    </recommendedName>
</protein>